<dbReference type="AlphaFoldDB" id="A0A931NBJ8"/>
<dbReference type="Proteomes" id="UP000620139">
    <property type="component" value="Unassembled WGS sequence"/>
</dbReference>
<organism evidence="1 2">
    <name type="scientific">Inhella gelatinilytica</name>
    <dbReference type="NCBI Taxonomy" id="2795030"/>
    <lineage>
        <taxon>Bacteria</taxon>
        <taxon>Pseudomonadati</taxon>
        <taxon>Pseudomonadota</taxon>
        <taxon>Betaproteobacteria</taxon>
        <taxon>Burkholderiales</taxon>
        <taxon>Sphaerotilaceae</taxon>
        <taxon>Inhella</taxon>
    </lineage>
</organism>
<evidence type="ECO:0000313" key="1">
    <source>
        <dbReference type="EMBL" id="MBH9553653.1"/>
    </source>
</evidence>
<gene>
    <name evidence="1" type="ORF">I7X43_12450</name>
</gene>
<name>A0A931NBJ8_9BURK</name>
<comment type="caution">
    <text evidence="1">The sequence shown here is derived from an EMBL/GenBank/DDBJ whole genome shotgun (WGS) entry which is preliminary data.</text>
</comment>
<reference evidence="1" key="1">
    <citation type="submission" date="2020-12" db="EMBL/GenBank/DDBJ databases">
        <title>The genome sequence of Inhella sp. 4Y17.</title>
        <authorList>
            <person name="Liu Y."/>
        </authorList>
    </citation>
    <scope>NUCLEOTIDE SEQUENCE</scope>
    <source>
        <strain evidence="1">4Y10</strain>
    </source>
</reference>
<dbReference type="EMBL" id="JAEDAL010000006">
    <property type="protein sequence ID" value="MBH9553653.1"/>
    <property type="molecule type" value="Genomic_DNA"/>
</dbReference>
<keyword evidence="2" id="KW-1185">Reference proteome</keyword>
<sequence length="116" mass="12153">MPTQAQPPGGPSGAGAIHSLARCLTLACWVVAPVAHAQTAPFVKRADPTDPQAAVAPLHYVGVLATYRALKDLPPLTWEAANEKTNRIGGWRAYAREPLPAAENVPSPGPDGRASR</sequence>
<dbReference type="RefSeq" id="WP_198101267.1">
    <property type="nucleotide sequence ID" value="NZ_JAEDAL010000006.1"/>
</dbReference>
<accession>A0A931NBJ8</accession>
<evidence type="ECO:0000313" key="2">
    <source>
        <dbReference type="Proteomes" id="UP000620139"/>
    </source>
</evidence>
<protein>
    <submittedName>
        <fullName evidence="1">Uncharacterized protein</fullName>
    </submittedName>
</protein>
<proteinExistence type="predicted"/>